<protein>
    <submittedName>
        <fullName evidence="2">Uncharacterized protein</fullName>
    </submittedName>
</protein>
<dbReference type="EMBL" id="BAAARW010000026">
    <property type="protein sequence ID" value="GAA2442571.1"/>
    <property type="molecule type" value="Genomic_DNA"/>
</dbReference>
<feature type="compositionally biased region" description="Basic and acidic residues" evidence="1">
    <location>
        <begin position="89"/>
        <end position="99"/>
    </location>
</feature>
<dbReference type="Proteomes" id="UP001501231">
    <property type="component" value="Unassembled WGS sequence"/>
</dbReference>
<reference evidence="2 3" key="1">
    <citation type="journal article" date="2019" name="Int. J. Syst. Evol. Microbiol.">
        <title>The Global Catalogue of Microorganisms (GCM) 10K type strain sequencing project: providing services to taxonomists for standard genome sequencing and annotation.</title>
        <authorList>
            <consortium name="The Broad Institute Genomics Platform"/>
            <consortium name="The Broad Institute Genome Sequencing Center for Infectious Disease"/>
            <person name="Wu L."/>
            <person name="Ma J."/>
        </authorList>
    </citation>
    <scope>NUCLEOTIDE SEQUENCE [LARGE SCALE GENOMIC DNA]</scope>
    <source>
        <strain evidence="2 3">JCM 3325</strain>
    </source>
</reference>
<proteinExistence type="predicted"/>
<evidence type="ECO:0000313" key="3">
    <source>
        <dbReference type="Proteomes" id="UP001501231"/>
    </source>
</evidence>
<evidence type="ECO:0000256" key="1">
    <source>
        <dbReference type="SAM" id="MobiDB-lite"/>
    </source>
</evidence>
<accession>A0ABN3JZN6</accession>
<gene>
    <name evidence="2" type="ORF">GCM10010191_68620</name>
</gene>
<name>A0ABN3JZN6_9ACTN</name>
<sequence length="107" mass="11725">MALDFVGVDPDNPTDECPAVFVDAESGDFYMQGETVTDPETLAWINSDSRIMPGESVVKLPRRMAAIILEAVNGTYEPGRRRFSTGQHPRPDEDVRSRAEGAGADVR</sequence>
<feature type="region of interest" description="Disordered" evidence="1">
    <location>
        <begin position="78"/>
        <end position="107"/>
    </location>
</feature>
<comment type="caution">
    <text evidence="2">The sequence shown here is derived from an EMBL/GenBank/DDBJ whole genome shotgun (WGS) entry which is preliminary data.</text>
</comment>
<organism evidence="2 3">
    <name type="scientific">Actinomadura vinacea</name>
    <dbReference type="NCBI Taxonomy" id="115336"/>
    <lineage>
        <taxon>Bacteria</taxon>
        <taxon>Bacillati</taxon>
        <taxon>Actinomycetota</taxon>
        <taxon>Actinomycetes</taxon>
        <taxon>Streptosporangiales</taxon>
        <taxon>Thermomonosporaceae</taxon>
        <taxon>Actinomadura</taxon>
    </lineage>
</organism>
<evidence type="ECO:0000313" key="2">
    <source>
        <dbReference type="EMBL" id="GAA2442571.1"/>
    </source>
</evidence>
<keyword evidence="3" id="KW-1185">Reference proteome</keyword>